<dbReference type="Gene3D" id="3.60.20.10">
    <property type="entry name" value="Glutamine Phosphoribosylpyrophosphate, subunit 1, domain 1"/>
    <property type="match status" value="1"/>
</dbReference>
<evidence type="ECO:0000259" key="1">
    <source>
        <dbReference type="SMART" id="SM01172"/>
    </source>
</evidence>
<dbReference type="PANTHER" id="PTHR45952">
    <property type="entry name" value="ALUMINUM INDUCED PROTEIN WITH YGL AND LRDR MOTIFS"/>
    <property type="match status" value="1"/>
</dbReference>
<dbReference type="InterPro" id="IPR044828">
    <property type="entry name" value="TSJT1-like"/>
</dbReference>
<dbReference type="EMBL" id="JBEAFC010000011">
    <property type="protein sequence ID" value="KAL1537780.1"/>
    <property type="molecule type" value="Genomic_DNA"/>
</dbReference>
<dbReference type="SMART" id="SM01172">
    <property type="entry name" value="DUF3700"/>
    <property type="match status" value="1"/>
</dbReference>
<dbReference type="PANTHER" id="PTHR45952:SF2">
    <property type="entry name" value="OS04G0679400 PROTEIN"/>
    <property type="match status" value="1"/>
</dbReference>
<evidence type="ECO:0000313" key="2">
    <source>
        <dbReference type="EMBL" id="KAL1537780.1"/>
    </source>
</evidence>
<dbReference type="CDD" id="cd01910">
    <property type="entry name" value="Wali7"/>
    <property type="match status" value="1"/>
</dbReference>
<dbReference type="Pfam" id="PF12481">
    <property type="entry name" value="DUF3700"/>
    <property type="match status" value="1"/>
</dbReference>
<sequence>MLAIFHKTFAHPPEELRSPASDKKAAQLPHETLRSFLASHPTNAFSMSFGDAAVLAYVTPHNHSLLYQHQRLFSGYDDVYCLFMGSLNNLCAQIKQYGLSRNSNEAMVVIEAYKTLRDRGPYPADQVIKDLDGTFAFVLYDTKVGTVFTALGSNGGVKLYWGVAADDSVVISDDLDVIKAGCAKSFAPFPTGCIFHSEAGLMSFEHPMHKLRAMPRVDSEGVICGANFKVDLYSRVNSIPRVGSETNWVDWASHQS</sequence>
<proteinExistence type="predicted"/>
<dbReference type="InterPro" id="IPR029055">
    <property type="entry name" value="Ntn_hydrolases_N"/>
</dbReference>
<dbReference type="Proteomes" id="UP001567538">
    <property type="component" value="Unassembled WGS sequence"/>
</dbReference>
<feature type="domain" description="DUF3700" evidence="1">
    <location>
        <begin position="2"/>
        <end position="230"/>
    </location>
</feature>
<gene>
    <name evidence="2" type="ORF">AAHA92_30262</name>
</gene>
<dbReference type="InterPro" id="IPR024286">
    <property type="entry name" value="DUF3700"/>
</dbReference>
<comment type="caution">
    <text evidence="2">The sequence shown here is derived from an EMBL/GenBank/DDBJ whole genome shotgun (WGS) entry which is preliminary data.</text>
</comment>
<reference evidence="2 3" key="1">
    <citation type="submission" date="2024-06" db="EMBL/GenBank/DDBJ databases">
        <title>A chromosome level genome sequence of Diviner's sage (Salvia divinorum).</title>
        <authorList>
            <person name="Ford S.A."/>
            <person name="Ro D.-K."/>
            <person name="Ness R.W."/>
            <person name="Phillips M.A."/>
        </authorList>
    </citation>
    <scope>NUCLEOTIDE SEQUENCE [LARGE SCALE GENOMIC DNA]</scope>
    <source>
        <strain evidence="2">SAF-2024a</strain>
        <tissue evidence="2">Leaf</tissue>
    </source>
</reference>
<protein>
    <submittedName>
        <fullName evidence="2">Stem-specific protein TSJT1</fullName>
    </submittedName>
</protein>
<keyword evidence="3" id="KW-1185">Reference proteome</keyword>
<dbReference type="AlphaFoldDB" id="A0ABD1G103"/>
<accession>A0ABD1G103</accession>
<dbReference type="SUPFAM" id="SSF56235">
    <property type="entry name" value="N-terminal nucleophile aminohydrolases (Ntn hydrolases)"/>
    <property type="match status" value="1"/>
</dbReference>
<organism evidence="2 3">
    <name type="scientific">Salvia divinorum</name>
    <name type="common">Maria pastora</name>
    <name type="synonym">Diviner's sage</name>
    <dbReference type="NCBI Taxonomy" id="28513"/>
    <lineage>
        <taxon>Eukaryota</taxon>
        <taxon>Viridiplantae</taxon>
        <taxon>Streptophyta</taxon>
        <taxon>Embryophyta</taxon>
        <taxon>Tracheophyta</taxon>
        <taxon>Spermatophyta</taxon>
        <taxon>Magnoliopsida</taxon>
        <taxon>eudicotyledons</taxon>
        <taxon>Gunneridae</taxon>
        <taxon>Pentapetalae</taxon>
        <taxon>asterids</taxon>
        <taxon>lamiids</taxon>
        <taxon>Lamiales</taxon>
        <taxon>Lamiaceae</taxon>
        <taxon>Nepetoideae</taxon>
        <taxon>Mentheae</taxon>
        <taxon>Salviinae</taxon>
        <taxon>Salvia</taxon>
        <taxon>Salvia subgen. Calosphace</taxon>
    </lineage>
</organism>
<evidence type="ECO:0000313" key="3">
    <source>
        <dbReference type="Proteomes" id="UP001567538"/>
    </source>
</evidence>
<name>A0ABD1G103_SALDI</name>